<protein>
    <submittedName>
        <fullName evidence="3">ATP-dependent helicase HepA</fullName>
    </submittedName>
</protein>
<gene>
    <name evidence="3" type="ORF">Pla111_07450</name>
</gene>
<dbReference type="PROSITE" id="PS51194">
    <property type="entry name" value="HELICASE_CTER"/>
    <property type="match status" value="1"/>
</dbReference>
<proteinExistence type="predicted"/>
<evidence type="ECO:0000256" key="1">
    <source>
        <dbReference type="ARBA" id="ARBA00022801"/>
    </source>
</evidence>
<reference evidence="3 4" key="1">
    <citation type="submission" date="2019-02" db="EMBL/GenBank/DDBJ databases">
        <title>Deep-cultivation of Planctomycetes and their phenomic and genomic characterization uncovers novel biology.</title>
        <authorList>
            <person name="Wiegand S."/>
            <person name="Jogler M."/>
            <person name="Boedeker C."/>
            <person name="Pinto D."/>
            <person name="Vollmers J."/>
            <person name="Rivas-Marin E."/>
            <person name="Kohn T."/>
            <person name="Peeters S.H."/>
            <person name="Heuer A."/>
            <person name="Rast P."/>
            <person name="Oberbeckmann S."/>
            <person name="Bunk B."/>
            <person name="Jeske O."/>
            <person name="Meyerdierks A."/>
            <person name="Storesund J.E."/>
            <person name="Kallscheuer N."/>
            <person name="Luecker S."/>
            <person name="Lage O.M."/>
            <person name="Pohl T."/>
            <person name="Merkel B.J."/>
            <person name="Hornburger P."/>
            <person name="Mueller R.-W."/>
            <person name="Bruemmer F."/>
            <person name="Labrenz M."/>
            <person name="Spormann A.M."/>
            <person name="Op Den Camp H."/>
            <person name="Overmann J."/>
            <person name="Amann R."/>
            <person name="Jetten M.S.M."/>
            <person name="Mascher T."/>
            <person name="Medema M.H."/>
            <person name="Devos D.P."/>
            <person name="Kaster A.-K."/>
            <person name="Ovreas L."/>
            <person name="Rohde M."/>
            <person name="Galperin M.Y."/>
            <person name="Jogler C."/>
        </authorList>
    </citation>
    <scope>NUCLEOTIDE SEQUENCE [LARGE SCALE GENOMIC DNA]</scope>
    <source>
        <strain evidence="3 4">Pla111</strain>
    </source>
</reference>
<evidence type="ECO:0000313" key="3">
    <source>
        <dbReference type="EMBL" id="TWT48967.1"/>
    </source>
</evidence>
<keyword evidence="3" id="KW-0067">ATP-binding</keyword>
<dbReference type="PANTHER" id="PTHR45766">
    <property type="entry name" value="DNA ANNEALING HELICASE AND ENDONUCLEASE ZRANB3 FAMILY MEMBER"/>
    <property type="match status" value="1"/>
</dbReference>
<name>A0A5C5WEN6_9BACT</name>
<keyword evidence="1" id="KW-0378">Hydrolase</keyword>
<feature type="domain" description="Helicase C-terminal" evidence="2">
    <location>
        <begin position="1"/>
        <end position="171"/>
    </location>
</feature>
<evidence type="ECO:0000313" key="4">
    <source>
        <dbReference type="Proteomes" id="UP000318995"/>
    </source>
</evidence>
<dbReference type="GO" id="GO:0016787">
    <property type="term" value="F:hydrolase activity"/>
    <property type="evidence" value="ECO:0007669"/>
    <property type="project" value="UniProtKB-KW"/>
</dbReference>
<comment type="caution">
    <text evidence="3">The sequence shown here is derived from an EMBL/GenBank/DDBJ whole genome shotgun (WGS) entry which is preliminary data.</text>
</comment>
<organism evidence="3 4">
    <name type="scientific">Botrimarina hoheduenensis</name>
    <dbReference type="NCBI Taxonomy" id="2528000"/>
    <lineage>
        <taxon>Bacteria</taxon>
        <taxon>Pseudomonadati</taxon>
        <taxon>Planctomycetota</taxon>
        <taxon>Planctomycetia</taxon>
        <taxon>Pirellulales</taxon>
        <taxon>Lacipirellulaceae</taxon>
        <taxon>Botrimarina</taxon>
    </lineage>
</organism>
<dbReference type="InterPro" id="IPR001650">
    <property type="entry name" value="Helicase_C-like"/>
</dbReference>
<dbReference type="InterPro" id="IPR027417">
    <property type="entry name" value="P-loop_NTPase"/>
</dbReference>
<dbReference type="SUPFAM" id="SSF52540">
    <property type="entry name" value="P-loop containing nucleoside triphosphate hydrolases"/>
    <property type="match status" value="1"/>
</dbReference>
<keyword evidence="3" id="KW-0347">Helicase</keyword>
<dbReference type="PANTHER" id="PTHR45766:SF6">
    <property type="entry name" value="SWI_SNF-RELATED MATRIX-ASSOCIATED ACTIN-DEPENDENT REGULATOR OF CHROMATIN SUBFAMILY A-LIKE PROTEIN 1"/>
    <property type="match status" value="1"/>
</dbReference>
<dbReference type="Pfam" id="PF00271">
    <property type="entry name" value="Helicase_C"/>
    <property type="match status" value="1"/>
</dbReference>
<dbReference type="Gene3D" id="3.40.50.300">
    <property type="entry name" value="P-loop containing nucleotide triphosphate hydrolases"/>
    <property type="match status" value="1"/>
</dbReference>
<dbReference type="SMART" id="SM00490">
    <property type="entry name" value="HELICc"/>
    <property type="match status" value="1"/>
</dbReference>
<keyword evidence="4" id="KW-1185">Reference proteome</keyword>
<dbReference type="AlphaFoldDB" id="A0A5C5WEN6"/>
<evidence type="ECO:0000259" key="2">
    <source>
        <dbReference type="PROSITE" id="PS51194"/>
    </source>
</evidence>
<dbReference type="Proteomes" id="UP000318995">
    <property type="component" value="Unassembled WGS sequence"/>
</dbReference>
<dbReference type="InterPro" id="IPR049730">
    <property type="entry name" value="SNF2/RAD54-like_C"/>
</dbReference>
<dbReference type="GO" id="GO:0004386">
    <property type="term" value="F:helicase activity"/>
    <property type="evidence" value="ECO:0007669"/>
    <property type="project" value="UniProtKB-KW"/>
</dbReference>
<accession>A0A5C5WEN6</accession>
<keyword evidence="3" id="KW-0547">Nucleotide-binding</keyword>
<sequence>MKELLENELRGKKVLVFSSFKDTARYVHRVLTSEACSEWHERAGGPVVRRIDSGNHPEERGHILGLFAPVASGLGDVVGEPIDVLVSTDVLSEGQNLQDCGVIINYDLTWNPIRLVQRNGRIDRLGTEHTEIGIYNLFPEAELEDMLRLIERLTDRISTIDDLGLLDASVLGEVVHPRTFNTLRRVREEDGAVLDEEEARAELAGPELLLKQLKESLSRDGGETPESLPNGIHSGLRRQNCNGLFFYFQAPRSDGEGVRHFWRYVDASTGAIRENRYEIAQLIACRPDEPRYIGPQEVFKLQQQVIEHILAGDKEAAAKAAAPTTVDPIQQVVAEQLKDFLRKQSVDRETAKAAIRFLSQPVGKSIHAKLRSSLDTWRESQEDDALCGAIKALADEFSRESRYGSKSSGLHRDQLTLICFEYLSS</sequence>
<dbReference type="CDD" id="cd18793">
    <property type="entry name" value="SF2_C_SNF"/>
    <property type="match status" value="1"/>
</dbReference>
<dbReference type="EMBL" id="SJPH01000001">
    <property type="protein sequence ID" value="TWT48967.1"/>
    <property type="molecule type" value="Genomic_DNA"/>
</dbReference>